<comment type="caution">
    <text evidence="2">The sequence shown here is derived from an EMBL/GenBank/DDBJ whole genome shotgun (WGS) entry which is preliminary data.</text>
</comment>
<keyword evidence="1" id="KW-1133">Transmembrane helix</keyword>
<evidence type="ECO:0000313" key="2">
    <source>
        <dbReference type="EMBL" id="OGI69297.1"/>
    </source>
</evidence>
<protein>
    <submittedName>
        <fullName evidence="2">Uncharacterized protein</fullName>
    </submittedName>
</protein>
<gene>
    <name evidence="2" type="ORF">A2824_00865</name>
</gene>
<feature type="transmembrane region" description="Helical" evidence="1">
    <location>
        <begin position="34"/>
        <end position="56"/>
    </location>
</feature>
<evidence type="ECO:0000256" key="1">
    <source>
        <dbReference type="SAM" id="Phobius"/>
    </source>
</evidence>
<dbReference type="Proteomes" id="UP000178059">
    <property type="component" value="Unassembled WGS sequence"/>
</dbReference>
<keyword evidence="1" id="KW-0812">Transmembrane</keyword>
<dbReference type="EMBL" id="MFTT01000028">
    <property type="protein sequence ID" value="OGI69297.1"/>
    <property type="molecule type" value="Genomic_DNA"/>
</dbReference>
<sequence>MTIHFRYYIIQTEHSQQKLKIMLLATEIWSAVEVYFILVSTIIIGLLIAMICKLLPPGDQPKPKGR</sequence>
<name>A0A1F6VI16_9BACT</name>
<proteinExistence type="predicted"/>
<dbReference type="AlphaFoldDB" id="A0A1F6VI16"/>
<dbReference type="STRING" id="1801743.A2824_00865"/>
<accession>A0A1F6VI16</accession>
<keyword evidence="1" id="KW-0472">Membrane</keyword>
<reference evidence="2 3" key="1">
    <citation type="journal article" date="2016" name="Nat. Commun.">
        <title>Thousands of microbial genomes shed light on interconnected biogeochemical processes in an aquifer system.</title>
        <authorList>
            <person name="Anantharaman K."/>
            <person name="Brown C.T."/>
            <person name="Hug L.A."/>
            <person name="Sharon I."/>
            <person name="Castelle C.J."/>
            <person name="Probst A.J."/>
            <person name="Thomas B.C."/>
            <person name="Singh A."/>
            <person name="Wilkins M.J."/>
            <person name="Karaoz U."/>
            <person name="Brodie E.L."/>
            <person name="Williams K.H."/>
            <person name="Hubbard S.S."/>
            <person name="Banfield J.F."/>
        </authorList>
    </citation>
    <scope>NUCLEOTIDE SEQUENCE [LARGE SCALE GENOMIC DNA]</scope>
</reference>
<evidence type="ECO:0000313" key="3">
    <source>
        <dbReference type="Proteomes" id="UP000178059"/>
    </source>
</evidence>
<organism evidence="2 3">
    <name type="scientific">Candidatus Nomurabacteria bacterium RIFCSPHIGHO2_01_FULL_42_16</name>
    <dbReference type="NCBI Taxonomy" id="1801743"/>
    <lineage>
        <taxon>Bacteria</taxon>
        <taxon>Candidatus Nomuraibacteriota</taxon>
    </lineage>
</organism>